<protein>
    <submittedName>
        <fullName evidence="3">Uncharacterized protein</fullName>
    </submittedName>
</protein>
<sequence>MTYLDVGDKSTTKRELVESQLAKAILSLKLVYLAIGSGVAAMLRGEDDKVHSNVYKRIWYCVQGVASFTGDKQALEEYSKSLQNACRSGIHESTCKWLRHWIVPIYSLLQLLCFGFVGRIKKGTSTMTPGHDKSSKVAAGQKEGKKKRNDPEHAIRVLV</sequence>
<keyword evidence="2" id="KW-1133">Transmembrane helix</keyword>
<comment type="caution">
    <text evidence="3">The sequence shown here is derived from an EMBL/GenBank/DDBJ whole genome shotgun (WGS) entry which is preliminary data.</text>
</comment>
<keyword evidence="4" id="KW-1185">Reference proteome</keyword>
<organism evidence="3 4">
    <name type="scientific">Solanum bulbocastanum</name>
    <name type="common">Wild potato</name>
    <dbReference type="NCBI Taxonomy" id="147425"/>
    <lineage>
        <taxon>Eukaryota</taxon>
        <taxon>Viridiplantae</taxon>
        <taxon>Streptophyta</taxon>
        <taxon>Embryophyta</taxon>
        <taxon>Tracheophyta</taxon>
        <taxon>Spermatophyta</taxon>
        <taxon>Magnoliopsida</taxon>
        <taxon>eudicotyledons</taxon>
        <taxon>Gunneridae</taxon>
        <taxon>Pentapetalae</taxon>
        <taxon>asterids</taxon>
        <taxon>lamiids</taxon>
        <taxon>Solanales</taxon>
        <taxon>Solanaceae</taxon>
        <taxon>Solanoideae</taxon>
        <taxon>Solaneae</taxon>
        <taxon>Solanum</taxon>
    </lineage>
</organism>
<keyword evidence="2" id="KW-0472">Membrane</keyword>
<dbReference type="Proteomes" id="UP001371456">
    <property type="component" value="Unassembled WGS sequence"/>
</dbReference>
<keyword evidence="2" id="KW-0812">Transmembrane</keyword>
<dbReference type="EMBL" id="JBANQN010000005">
    <property type="protein sequence ID" value="KAK6789838.1"/>
    <property type="molecule type" value="Genomic_DNA"/>
</dbReference>
<feature type="transmembrane region" description="Helical" evidence="2">
    <location>
        <begin position="21"/>
        <end position="43"/>
    </location>
</feature>
<reference evidence="3 4" key="1">
    <citation type="submission" date="2024-02" db="EMBL/GenBank/DDBJ databases">
        <title>de novo genome assembly of Solanum bulbocastanum strain 11H21.</title>
        <authorList>
            <person name="Hosaka A.J."/>
        </authorList>
    </citation>
    <scope>NUCLEOTIDE SEQUENCE [LARGE SCALE GENOMIC DNA]</scope>
    <source>
        <tissue evidence="3">Young leaves</tissue>
    </source>
</reference>
<name>A0AAN8YHY2_SOLBU</name>
<feature type="region of interest" description="Disordered" evidence="1">
    <location>
        <begin position="126"/>
        <end position="151"/>
    </location>
</feature>
<evidence type="ECO:0000256" key="1">
    <source>
        <dbReference type="SAM" id="MobiDB-lite"/>
    </source>
</evidence>
<dbReference type="AlphaFoldDB" id="A0AAN8YHY2"/>
<gene>
    <name evidence="3" type="ORF">RDI58_013638</name>
</gene>
<accession>A0AAN8YHY2</accession>
<evidence type="ECO:0000313" key="3">
    <source>
        <dbReference type="EMBL" id="KAK6789838.1"/>
    </source>
</evidence>
<evidence type="ECO:0000256" key="2">
    <source>
        <dbReference type="SAM" id="Phobius"/>
    </source>
</evidence>
<feature type="transmembrane region" description="Helical" evidence="2">
    <location>
        <begin position="101"/>
        <end position="118"/>
    </location>
</feature>
<evidence type="ECO:0000313" key="4">
    <source>
        <dbReference type="Proteomes" id="UP001371456"/>
    </source>
</evidence>
<proteinExistence type="predicted"/>